<evidence type="ECO:0000313" key="4">
    <source>
        <dbReference type="Proteomes" id="UP000244932"/>
    </source>
</evidence>
<dbReference type="Pfam" id="PF00082">
    <property type="entry name" value="Peptidase_S8"/>
    <property type="match status" value="1"/>
</dbReference>
<keyword evidence="1" id="KW-0720">Serine protease</keyword>
<dbReference type="Gene3D" id="3.40.50.200">
    <property type="entry name" value="Peptidase S8/S53 domain"/>
    <property type="match status" value="1"/>
</dbReference>
<dbReference type="InterPro" id="IPR034074">
    <property type="entry name" value="Y4bN_pept_dom"/>
</dbReference>
<gene>
    <name evidence="3" type="ORF">POI8812_02836</name>
</gene>
<feature type="active site" description="Charge relay system" evidence="1">
    <location>
        <position position="232"/>
    </location>
</feature>
<dbReference type="GO" id="GO:0006508">
    <property type="term" value="P:proteolysis"/>
    <property type="evidence" value="ECO:0007669"/>
    <property type="project" value="UniProtKB-KW"/>
</dbReference>
<organism evidence="3 4">
    <name type="scientific">Pontivivens insulae</name>
    <dbReference type="NCBI Taxonomy" id="1639689"/>
    <lineage>
        <taxon>Bacteria</taxon>
        <taxon>Pseudomonadati</taxon>
        <taxon>Pseudomonadota</taxon>
        <taxon>Alphaproteobacteria</taxon>
        <taxon>Rhodobacterales</taxon>
        <taxon>Paracoccaceae</taxon>
        <taxon>Pontivivens</taxon>
    </lineage>
</organism>
<dbReference type="InterPro" id="IPR036852">
    <property type="entry name" value="Peptidase_S8/S53_dom_sf"/>
</dbReference>
<keyword evidence="1" id="KW-0378">Hydrolase</keyword>
<evidence type="ECO:0000259" key="2">
    <source>
        <dbReference type="Pfam" id="PF00082"/>
    </source>
</evidence>
<sequence length="774" mass="84405">MALDTIPVVETAKSTYIAVEGRSGEPLIAEKFNVSGLSLLSTQDADIDQQIAGRAIVKANRANGGISNLKGKLNQFAGELRPPNRKGVRNPYNADLANSVNLFAEIELRDLWRHPTKPFPQAANPIAWEVWLEPSEVDDFVATAVQEGMTVYPDRLEFPEDTVVLVEGTTDQLATTTVGTGSVRAVSPPGVPIDFVEGLEAEEQAEWVQDVLGRTHYGPNDQQTATYVTLLDTGITLAHPLIQPALVAADRHAAVPGWDLEDLDGHGSRMAGVALYGDLRSHLQSTSGINVPHRLESAKVIPDAGQNPHHLLGDRTQKAINAVEVEPDRLRTFALATTTDADTPHSGAPTSWSTELDQLSAGRSGIVKQQRLIVVSAGNLSPQHDGTNDYLSKCDDDDEAELESPAQAWNTIAVGAMTERNGVGGPTQGSTLAALGDLAPMSRTASWTKTWPIKPDIVLEGGNWFNDGYSTTPNQHSDLMLVTTSRNYPVRSFTHIADTSAATALAAREIAILRSAYPDLWPETIRALYVGSARWTDQMWSHVAIADRNRKGAYDVMFTRYGYGQPDLERALRSASSAVTLIAEDQIRPYENKGSGRKLNEMRLFELPWPTDVLRGMVGQNVTLRIALSTFIEPNPSEVARGRKNRYASHGLRFSLKGADEDVEAFTRRVGRTAVDDLQDDNGPDSGEWDFGYNRRSVGSMHIDTLTIAASDLAQRGVIAVYPVGGWWKENRKVAPERCVARFSLVVEINADEAEVDLYAEVQQKVAPQAAIVV</sequence>
<dbReference type="Proteomes" id="UP000244932">
    <property type="component" value="Unassembled WGS sequence"/>
</dbReference>
<proteinExistence type="inferred from homology"/>
<feature type="active site" description="Charge relay system" evidence="1">
    <location>
        <position position="500"/>
    </location>
</feature>
<feature type="domain" description="Peptidase S8/S53" evidence="2">
    <location>
        <begin position="225"/>
        <end position="564"/>
    </location>
</feature>
<comment type="similarity">
    <text evidence="1">Belongs to the peptidase S8 family.</text>
</comment>
<dbReference type="AlphaFoldDB" id="A0A2R8AE21"/>
<dbReference type="GO" id="GO:0004252">
    <property type="term" value="F:serine-type endopeptidase activity"/>
    <property type="evidence" value="ECO:0007669"/>
    <property type="project" value="UniProtKB-UniRule"/>
</dbReference>
<evidence type="ECO:0000256" key="1">
    <source>
        <dbReference type="PROSITE-ProRule" id="PRU01240"/>
    </source>
</evidence>
<evidence type="ECO:0000313" key="3">
    <source>
        <dbReference type="EMBL" id="SPF30497.1"/>
    </source>
</evidence>
<dbReference type="OrthoDB" id="9768989at2"/>
<protein>
    <recommendedName>
        <fullName evidence="2">Peptidase S8/S53 domain-containing protein</fullName>
    </recommendedName>
</protein>
<dbReference type="InterPro" id="IPR000209">
    <property type="entry name" value="Peptidase_S8/S53_dom"/>
</dbReference>
<accession>A0A2R8AE21</accession>
<reference evidence="3 4" key="1">
    <citation type="submission" date="2018-03" db="EMBL/GenBank/DDBJ databases">
        <authorList>
            <person name="Keele B.F."/>
        </authorList>
    </citation>
    <scope>NUCLEOTIDE SEQUENCE [LARGE SCALE GENOMIC DNA]</scope>
    <source>
        <strain evidence="3 4">CeCT 8812</strain>
    </source>
</reference>
<dbReference type="CDD" id="cd04847">
    <property type="entry name" value="Peptidases_S8_Subtilisin_like_2"/>
    <property type="match status" value="1"/>
</dbReference>
<keyword evidence="1" id="KW-0645">Protease</keyword>
<dbReference type="RefSeq" id="WP_108783179.1">
    <property type="nucleotide sequence ID" value="NZ_OMKW01000003.1"/>
</dbReference>
<keyword evidence="4" id="KW-1185">Reference proteome</keyword>
<dbReference type="SUPFAM" id="SSF52743">
    <property type="entry name" value="Subtilisin-like"/>
    <property type="match status" value="1"/>
</dbReference>
<dbReference type="EMBL" id="OMKW01000003">
    <property type="protein sequence ID" value="SPF30497.1"/>
    <property type="molecule type" value="Genomic_DNA"/>
</dbReference>
<name>A0A2R8AE21_9RHOB</name>
<feature type="active site" description="Charge relay system" evidence="1">
    <location>
        <position position="266"/>
    </location>
</feature>
<dbReference type="PROSITE" id="PS51892">
    <property type="entry name" value="SUBTILASE"/>
    <property type="match status" value="1"/>
</dbReference>